<keyword evidence="4" id="KW-1185">Reference proteome</keyword>
<dbReference type="AlphaFoldDB" id="A0A915EF43"/>
<evidence type="ECO:0000313" key="5">
    <source>
        <dbReference type="WBParaSite" id="jg5689"/>
    </source>
</evidence>
<evidence type="ECO:0000256" key="2">
    <source>
        <dbReference type="SAM" id="MobiDB-lite"/>
    </source>
</evidence>
<keyword evidence="1" id="KW-0863">Zinc-finger</keyword>
<dbReference type="Proteomes" id="UP000887574">
    <property type="component" value="Unplaced"/>
</dbReference>
<dbReference type="InterPro" id="IPR038129">
    <property type="entry name" value="Nanos_sf"/>
</dbReference>
<dbReference type="GO" id="GO:0006417">
    <property type="term" value="P:regulation of translation"/>
    <property type="evidence" value="ECO:0007669"/>
    <property type="project" value="UniProtKB-UniRule"/>
</dbReference>
<dbReference type="WBParaSite" id="jg5689">
    <property type="protein sequence ID" value="jg5689"/>
    <property type="gene ID" value="jg5689"/>
</dbReference>
<sequence>MGSRLHSWINQPVQDSQLGNGNFFFQENVNNNSQCPLPSPLISLGNFSSPPPALITKLMPQPALNKFYASNVHLDKTSFAALSSRPIKTATFQKQPELPSLVSPSIELLPNEQLIWDVVFSKVQCAVENKQAAPELLEELKFIKKSGHSTLHDDLASTGLNFSENENNNNDHFGPRSSALEASNKSKPELLLPMRIDGHNLVGSQKSAQMHGREFPIQVLKLKCQPASQKPKCVKCEVSSGGSQSSIFKSSSVKASVATSSVGASSCSHSALDKKVSADSELSFGEKIVKVIDDFDSVSSNASVKSASLPSVVSSGSGKQIENGCSLCFGDYKSYCIQNNLPWPQQERFGHWHFHELSDGAGNVVCPKLQETICGLCFATGSKAHLVEKCPLLVMPVGEC</sequence>
<keyword evidence="1" id="KW-0694">RNA-binding</keyword>
<accession>A0A915EF43</accession>
<dbReference type="GO" id="GO:0003723">
    <property type="term" value="F:RNA binding"/>
    <property type="evidence" value="ECO:0007669"/>
    <property type="project" value="UniProtKB-UniRule"/>
</dbReference>
<dbReference type="Pfam" id="PF05741">
    <property type="entry name" value="zf-nanos"/>
    <property type="match status" value="1"/>
</dbReference>
<feature type="region of interest" description="Disordered" evidence="2">
    <location>
        <begin position="158"/>
        <end position="182"/>
    </location>
</feature>
<reference evidence="5" key="1">
    <citation type="submission" date="2022-11" db="UniProtKB">
        <authorList>
            <consortium name="WormBaseParasite"/>
        </authorList>
    </citation>
    <scope>IDENTIFICATION</scope>
</reference>
<proteinExistence type="inferred from homology"/>
<feature type="domain" description="Nanos-type" evidence="3">
    <location>
        <begin position="324"/>
        <end position="392"/>
    </location>
</feature>
<comment type="similarity">
    <text evidence="1">Belongs to the nanos family.</text>
</comment>
<dbReference type="PROSITE" id="PS51522">
    <property type="entry name" value="ZF_NANOS"/>
    <property type="match status" value="1"/>
</dbReference>
<keyword evidence="1" id="KW-0810">Translation regulation</keyword>
<dbReference type="GO" id="GO:0008270">
    <property type="term" value="F:zinc ion binding"/>
    <property type="evidence" value="ECO:0007669"/>
    <property type="project" value="UniProtKB-KW"/>
</dbReference>
<evidence type="ECO:0000256" key="1">
    <source>
        <dbReference type="PROSITE-ProRule" id="PRU00855"/>
    </source>
</evidence>
<evidence type="ECO:0000259" key="3">
    <source>
        <dbReference type="PROSITE" id="PS51522"/>
    </source>
</evidence>
<dbReference type="InterPro" id="IPR024161">
    <property type="entry name" value="Znf_nanos-typ"/>
</dbReference>
<organism evidence="4 5">
    <name type="scientific">Ditylenchus dipsaci</name>
    <dbReference type="NCBI Taxonomy" id="166011"/>
    <lineage>
        <taxon>Eukaryota</taxon>
        <taxon>Metazoa</taxon>
        <taxon>Ecdysozoa</taxon>
        <taxon>Nematoda</taxon>
        <taxon>Chromadorea</taxon>
        <taxon>Rhabditida</taxon>
        <taxon>Tylenchina</taxon>
        <taxon>Tylenchomorpha</taxon>
        <taxon>Sphaerularioidea</taxon>
        <taxon>Anguinidae</taxon>
        <taxon>Anguininae</taxon>
        <taxon>Ditylenchus</taxon>
    </lineage>
</organism>
<keyword evidence="1" id="KW-0862">Zinc</keyword>
<keyword evidence="1" id="KW-0479">Metal-binding</keyword>
<name>A0A915EF43_9BILA</name>
<evidence type="ECO:0000313" key="4">
    <source>
        <dbReference type="Proteomes" id="UP000887574"/>
    </source>
</evidence>
<protein>
    <submittedName>
        <fullName evidence="5">Nanos-type domain-containing protein</fullName>
    </submittedName>
</protein>
<dbReference type="Gene3D" id="4.10.60.30">
    <property type="entry name" value="Nanos, RNA-binding domain"/>
    <property type="match status" value="1"/>
</dbReference>